<dbReference type="SUPFAM" id="SSF47781">
    <property type="entry name" value="RuvA domain 2-like"/>
    <property type="match status" value="1"/>
</dbReference>
<proteinExistence type="inferred from homology"/>
<keyword evidence="4" id="KW-1185">Reference proteome</keyword>
<reference evidence="3 4" key="1">
    <citation type="journal article" date="2004" name="Science">
        <title>Illuminating the evolutionary history of chlamydiae.</title>
        <authorList>
            <person name="Horn M."/>
            <person name="Collingro A."/>
            <person name="Schmitz-Esser S."/>
            <person name="Beier C.L."/>
            <person name="Purkhold U."/>
            <person name="Fartmann B."/>
            <person name="Brandt P."/>
            <person name="Nyakatura G.J."/>
            <person name="Droege M."/>
            <person name="Frishman D."/>
            <person name="Rattei T."/>
            <person name="Mewes H."/>
            <person name="Wagner M."/>
        </authorList>
    </citation>
    <scope>NUCLEOTIDE SEQUENCE [LARGE SCALE GENOMIC DNA]</scope>
    <source>
        <strain evidence="3 4">UWE25</strain>
    </source>
</reference>
<dbReference type="AlphaFoldDB" id="Q6MF53"/>
<evidence type="ECO:0000313" key="3">
    <source>
        <dbReference type="EMBL" id="CAF22796.1"/>
    </source>
</evidence>
<dbReference type="OrthoDB" id="9785707at2"/>
<sequence length="363" mass="40757">MEELEALMILTDMPLIGPVKVRFLVDYFGSAKKALSASITELSHLPGFKQKILDQWQEHIRSKKHFANLQLVEKFHTHLISFKDPSYPKQLQNIPDHPPLLYLKGELKPQDNQSITIIGTRQATLYGLEMAKKLSYELAQAGFTIVSGLARGIDTAAHIGALEAGGRTLAIIGSGLANIYPQENHYLADQIAKKGAVISEFSMSTPPHRSHFPKRNRLVSGMSLGTLLIEAPQKSGAILTIENALEQKKHIWALPGRADQVNFRGNHALIKNKKAILVENIEDIVQCLDTFCFTTPIEQKHLDLVHLQQEEIHLLQKLPVEELSIEEIVKRAQLPIQQVNSLLMSLVLKKIIKEFPGKFYKKI</sequence>
<dbReference type="HOGENOM" id="CLU_029601_0_3_0"/>
<dbReference type="eggNOG" id="COG0758">
    <property type="taxonomic scope" value="Bacteria"/>
</dbReference>
<dbReference type="Gene3D" id="1.10.10.10">
    <property type="entry name" value="Winged helix-like DNA-binding domain superfamily/Winged helix DNA-binding domain"/>
    <property type="match status" value="1"/>
</dbReference>
<dbReference type="Pfam" id="PF14520">
    <property type="entry name" value="HHH_5"/>
    <property type="match status" value="1"/>
</dbReference>
<gene>
    <name evidence="3" type="ORF">PC_RS00355</name>
</gene>
<dbReference type="InterPro" id="IPR057666">
    <property type="entry name" value="DrpA_SLOG"/>
</dbReference>
<dbReference type="PANTHER" id="PTHR43022:SF1">
    <property type="entry name" value="PROTEIN SMF"/>
    <property type="match status" value="1"/>
</dbReference>
<evidence type="ECO:0000259" key="2">
    <source>
        <dbReference type="Pfam" id="PF02481"/>
    </source>
</evidence>
<dbReference type="KEGG" id="pcu:PC_RS00355"/>
<protein>
    <recommendedName>
        <fullName evidence="2">Smf/DprA SLOG domain-containing protein</fullName>
    </recommendedName>
</protein>
<accession>Q6MF53</accession>
<dbReference type="NCBIfam" id="TIGR00732">
    <property type="entry name" value="dprA"/>
    <property type="match status" value="1"/>
</dbReference>
<dbReference type="GO" id="GO:0009294">
    <property type="term" value="P:DNA-mediated transformation"/>
    <property type="evidence" value="ECO:0007669"/>
    <property type="project" value="InterPro"/>
</dbReference>
<dbReference type="STRING" id="264201.pc0072"/>
<dbReference type="InterPro" id="IPR010994">
    <property type="entry name" value="RuvA_2-like"/>
</dbReference>
<dbReference type="InterPro" id="IPR003488">
    <property type="entry name" value="DprA"/>
</dbReference>
<evidence type="ECO:0000256" key="1">
    <source>
        <dbReference type="ARBA" id="ARBA00006525"/>
    </source>
</evidence>
<dbReference type="Pfam" id="PF02481">
    <property type="entry name" value="DNA_processg_A"/>
    <property type="match status" value="1"/>
</dbReference>
<dbReference type="Proteomes" id="UP000000529">
    <property type="component" value="Chromosome"/>
</dbReference>
<dbReference type="PANTHER" id="PTHR43022">
    <property type="entry name" value="PROTEIN SMF"/>
    <property type="match status" value="1"/>
</dbReference>
<dbReference type="RefSeq" id="WP_011174622.1">
    <property type="nucleotide sequence ID" value="NC_005861.2"/>
</dbReference>
<dbReference type="EMBL" id="BX908798">
    <property type="protein sequence ID" value="CAF22796.1"/>
    <property type="molecule type" value="Genomic_DNA"/>
</dbReference>
<dbReference type="Gene3D" id="3.40.50.450">
    <property type="match status" value="1"/>
</dbReference>
<evidence type="ECO:0000313" key="4">
    <source>
        <dbReference type="Proteomes" id="UP000000529"/>
    </source>
</evidence>
<feature type="domain" description="Smf/DprA SLOG" evidence="2">
    <location>
        <begin position="79"/>
        <end position="288"/>
    </location>
</feature>
<organism evidence="3 4">
    <name type="scientific">Protochlamydia amoebophila (strain UWE25)</name>
    <dbReference type="NCBI Taxonomy" id="264201"/>
    <lineage>
        <taxon>Bacteria</taxon>
        <taxon>Pseudomonadati</taxon>
        <taxon>Chlamydiota</taxon>
        <taxon>Chlamydiia</taxon>
        <taxon>Parachlamydiales</taxon>
        <taxon>Parachlamydiaceae</taxon>
        <taxon>Candidatus Protochlamydia</taxon>
    </lineage>
</organism>
<comment type="similarity">
    <text evidence="1">Belongs to the DprA/Smf family.</text>
</comment>
<name>Q6MF53_PARUW</name>
<dbReference type="InterPro" id="IPR036388">
    <property type="entry name" value="WH-like_DNA-bd_sf"/>
</dbReference>
<dbReference type="SUPFAM" id="SSF102405">
    <property type="entry name" value="MCP/YpsA-like"/>
    <property type="match status" value="1"/>
</dbReference>